<accession>A0A944DEL2</accession>
<dbReference type="Gene3D" id="2.40.128.260">
    <property type="entry name" value="Type IV secretion system, VirB10/TraB/TrbI"/>
    <property type="match status" value="2"/>
</dbReference>
<evidence type="ECO:0000256" key="6">
    <source>
        <dbReference type="ARBA" id="ARBA00023136"/>
    </source>
</evidence>
<keyword evidence="5 8" id="KW-1133">Transmembrane helix</keyword>
<feature type="transmembrane region" description="Helical" evidence="8">
    <location>
        <begin position="61"/>
        <end position="80"/>
    </location>
</feature>
<dbReference type="Pfam" id="PF03743">
    <property type="entry name" value="TrbI"/>
    <property type="match status" value="1"/>
</dbReference>
<sequence length="411" mass="43450">MSVGRGNDVSGLRPGEILDDESGEILTGRSETTNETSHAIGEERDIPSVNRSRSMRARMTNWMAVALMCLLGAGFLVWYYSTQFSRIADEEAKAKETAAARAGGEMILPPLGRINPPVAPAPAAASLVEAESPLFEPPAPPQATMNAAPDAQQGPKVPTPAELAHQRRLSAPVQAGSGAAGTAAAVVPASFDGATGQPGSNSRLAAMLMPTPTPAVMAKVLPTLRYLLPKGDSIDCTNITAIDSTYDGIVTCVGATDVYSADGSLVLLERGTKYVGEKKGDIKRGQGRVFVLWNEARTPTGVVVDLASPGSDELGRTGLPGFVDTHFWDRFGAALLISVIDGTIQALANSQSDSSGTNISFDSNGSRDVMTEILKDTVSIPPTVIKNQGERIQIMVARDVDFRSVYELRRR</sequence>
<feature type="region of interest" description="Disordered" evidence="7">
    <location>
        <begin position="133"/>
        <end position="164"/>
    </location>
</feature>
<dbReference type="RefSeq" id="WP_214362985.1">
    <property type="nucleotide sequence ID" value="NZ_JAEKFT010000023.1"/>
</dbReference>
<evidence type="ECO:0000256" key="7">
    <source>
        <dbReference type="SAM" id="MobiDB-lite"/>
    </source>
</evidence>
<evidence type="ECO:0000256" key="2">
    <source>
        <dbReference type="ARBA" id="ARBA00010265"/>
    </source>
</evidence>
<feature type="region of interest" description="Disordered" evidence="7">
    <location>
        <begin position="1"/>
        <end position="47"/>
    </location>
</feature>
<keyword evidence="9" id="KW-0614">Plasmid</keyword>
<comment type="similarity">
    <text evidence="2">Belongs to the TrbI/VirB10 family.</text>
</comment>
<evidence type="ECO:0000256" key="8">
    <source>
        <dbReference type="SAM" id="Phobius"/>
    </source>
</evidence>
<evidence type="ECO:0000256" key="1">
    <source>
        <dbReference type="ARBA" id="ARBA00004162"/>
    </source>
</evidence>
<dbReference type="InterPro" id="IPR005498">
    <property type="entry name" value="T4SS_VirB10/TraB/TrbI"/>
</dbReference>
<comment type="subcellular location">
    <subcellularLocation>
        <location evidence="1">Cell membrane</location>
        <topology evidence="1">Single-pass membrane protein</topology>
    </subcellularLocation>
</comment>
<evidence type="ECO:0000313" key="10">
    <source>
        <dbReference type="Proteomes" id="UP000694660"/>
    </source>
</evidence>
<dbReference type="InterPro" id="IPR042217">
    <property type="entry name" value="T4SS_VirB10/TrbI"/>
</dbReference>
<proteinExistence type="inferred from homology"/>
<organism evidence="9 10">
    <name type="scientific">Denitromonas iodatirespirans</name>
    <dbReference type="NCBI Taxonomy" id="2795389"/>
    <lineage>
        <taxon>Bacteria</taxon>
        <taxon>Pseudomonadati</taxon>
        <taxon>Pseudomonadota</taxon>
        <taxon>Betaproteobacteria</taxon>
        <taxon>Rhodocyclales</taxon>
        <taxon>Zoogloeaceae</taxon>
        <taxon>Denitromonas</taxon>
    </lineage>
</organism>
<dbReference type="GO" id="GO:0005886">
    <property type="term" value="C:plasma membrane"/>
    <property type="evidence" value="ECO:0007669"/>
    <property type="project" value="UniProtKB-SubCell"/>
</dbReference>
<keyword evidence="10" id="KW-1185">Reference proteome</keyword>
<dbReference type="AlphaFoldDB" id="A0A944DEL2"/>
<evidence type="ECO:0000256" key="3">
    <source>
        <dbReference type="ARBA" id="ARBA00022475"/>
    </source>
</evidence>
<dbReference type="CDD" id="cd16429">
    <property type="entry name" value="VirB10"/>
    <property type="match status" value="1"/>
</dbReference>
<dbReference type="NCBIfam" id="NF038091">
    <property type="entry name" value="T4SS_VirB10"/>
    <property type="match status" value="1"/>
</dbReference>
<name>A0A944DEL2_DENI1</name>
<protein>
    <submittedName>
        <fullName evidence="9">Type IV secretion system protein VirB10</fullName>
    </submittedName>
</protein>
<dbReference type="EMBL" id="JAEKFT010000023">
    <property type="protein sequence ID" value="MBT0963013.1"/>
    <property type="molecule type" value="Genomic_DNA"/>
</dbReference>
<comment type="caution">
    <text evidence="9">The sequence shown here is derived from an EMBL/GenBank/DDBJ whole genome shotgun (WGS) entry which is preliminary data.</text>
</comment>
<dbReference type="InterPro" id="IPR047695">
    <property type="entry name" value="T4SS_VirB10/PtlG"/>
</dbReference>
<reference evidence="10" key="1">
    <citation type="journal article" date="2022" name="ISME J.">
        <title>Genetic and phylogenetic analysis of dissimilatory iodate-reducing bacteria identifies potential niches across the world's oceans.</title>
        <authorList>
            <person name="Reyes-Umana V."/>
            <person name="Henning Z."/>
            <person name="Lee K."/>
            <person name="Barnum T.P."/>
            <person name="Coates J.D."/>
        </authorList>
    </citation>
    <scope>NUCLEOTIDE SEQUENCE [LARGE SCALE GENOMIC DNA]</scope>
    <source>
        <strain evidence="10">IR12</strain>
    </source>
</reference>
<evidence type="ECO:0000256" key="4">
    <source>
        <dbReference type="ARBA" id="ARBA00022692"/>
    </source>
</evidence>
<dbReference type="Proteomes" id="UP000694660">
    <property type="component" value="Unassembled WGS sequence"/>
</dbReference>
<gene>
    <name evidence="9" type="primary">virB10</name>
    <name evidence="9" type="ORF">I8J34_17665</name>
</gene>
<geneLocation type="plasmid" evidence="9">
    <name>unnamed1</name>
</geneLocation>
<keyword evidence="6 8" id="KW-0472">Membrane</keyword>
<evidence type="ECO:0000313" key="9">
    <source>
        <dbReference type="EMBL" id="MBT0963013.1"/>
    </source>
</evidence>
<keyword evidence="3" id="KW-1003">Cell membrane</keyword>
<evidence type="ECO:0000256" key="5">
    <source>
        <dbReference type="ARBA" id="ARBA00022989"/>
    </source>
</evidence>
<keyword evidence="4 8" id="KW-0812">Transmembrane</keyword>